<accession>A0A3R7LIE4</accession>
<dbReference type="Gene3D" id="3.30.70.1520">
    <property type="entry name" value="Heterotetrameric sarcosine oxidase"/>
    <property type="match status" value="1"/>
</dbReference>
<keyword evidence="2" id="KW-1185">Reference proteome</keyword>
<name>A0A3R7LIE4_9RHOB</name>
<protein>
    <submittedName>
        <fullName evidence="1">Sarcosine oxidase subunit gamma</fullName>
    </submittedName>
</protein>
<proteinExistence type="predicted"/>
<dbReference type="RefSeq" id="WP_106691011.1">
    <property type="nucleotide sequence ID" value="NZ_PXNQ02000004.1"/>
</dbReference>
<dbReference type="InterPro" id="IPR027266">
    <property type="entry name" value="TrmE/GcvT-like"/>
</dbReference>
<dbReference type="Gene3D" id="3.30.1360.120">
    <property type="entry name" value="Probable tRNA modification gtpase trme, domain 1"/>
    <property type="match status" value="1"/>
</dbReference>
<dbReference type="Pfam" id="PF04268">
    <property type="entry name" value="SoxG"/>
    <property type="match status" value="1"/>
</dbReference>
<organism evidence="1 2">
    <name type="scientific">Paracoccus methylarcula</name>
    <dbReference type="NCBI Taxonomy" id="72022"/>
    <lineage>
        <taxon>Bacteria</taxon>
        <taxon>Pseudomonadati</taxon>
        <taxon>Pseudomonadota</taxon>
        <taxon>Alphaproteobacteria</taxon>
        <taxon>Rhodobacterales</taxon>
        <taxon>Paracoccaceae</taxon>
        <taxon>Paracoccus</taxon>
    </lineage>
</organism>
<comment type="caution">
    <text evidence="1">The sequence shown here is derived from an EMBL/GenBank/DDBJ whole genome shotgun (WGS) entry which is preliminary data.</text>
</comment>
<dbReference type="AlphaFoldDB" id="A0A3R7LIE4"/>
<dbReference type="InterPro" id="IPR007375">
    <property type="entry name" value="SoxG"/>
</dbReference>
<evidence type="ECO:0000313" key="1">
    <source>
        <dbReference type="EMBL" id="RNF35035.1"/>
    </source>
</evidence>
<dbReference type="Proteomes" id="UP000238137">
    <property type="component" value="Unassembled WGS sequence"/>
</dbReference>
<dbReference type="EMBL" id="PXNQ02000004">
    <property type="protein sequence ID" value="RNF35035.1"/>
    <property type="molecule type" value="Genomic_DNA"/>
</dbReference>
<sequence>MADAIATVTPVEGLGMVMIRADLTRAGNAIAEAAGLAVPEMTRITTDGSRSLGWMSPDELLLVLPGPEISEAISALEQALTGEHALIADVSDARAVFDITGPHAGDVIAKLCPADAAALPPDGLRRTRAAQTAAAFWRIENGFRMIGFRSTADYLGLILRNAAIPGSQLAPN</sequence>
<gene>
    <name evidence="1" type="ORF">A7A09_008675</name>
</gene>
<evidence type="ECO:0000313" key="2">
    <source>
        <dbReference type="Proteomes" id="UP000238137"/>
    </source>
</evidence>
<reference evidence="1" key="1">
    <citation type="submission" date="2018-05" db="EMBL/GenBank/DDBJ databases">
        <title>Reclassification of Methylarcula marina and Methylarcula terricola as Paracoccus methylarcula sp.nov., comb.nov. and Paracoccus terricola comb.nov.</title>
        <authorList>
            <person name="Shmareva M.N."/>
            <person name="Doronina N.V."/>
            <person name="Vasilenko O.V."/>
            <person name="Tarlachkov S.V."/>
            <person name="Trotsenko Y.A."/>
        </authorList>
    </citation>
    <scope>NUCLEOTIDE SEQUENCE [LARGE SCALE GENOMIC DNA]</scope>
    <source>
        <strain evidence="1">VKM B-2159</strain>
    </source>
</reference>
<dbReference type="OrthoDB" id="9814782at2"/>
<dbReference type="SUPFAM" id="SSF103025">
    <property type="entry name" value="Folate-binding domain"/>
    <property type="match status" value="1"/>
</dbReference>